<gene>
    <name evidence="1" type="ORF">BpHYR1_048502</name>
</gene>
<protein>
    <submittedName>
        <fullName evidence="1">Uncharacterized protein</fullName>
    </submittedName>
</protein>
<dbReference type="Proteomes" id="UP000276133">
    <property type="component" value="Unassembled WGS sequence"/>
</dbReference>
<dbReference type="OrthoDB" id="10361236at2759"/>
<accession>A0A3M7SC96</accession>
<name>A0A3M7SC96_BRAPC</name>
<comment type="caution">
    <text evidence="1">The sequence shown here is derived from an EMBL/GenBank/DDBJ whole genome shotgun (WGS) entry which is preliminary data.</text>
</comment>
<dbReference type="EMBL" id="REGN01001644">
    <property type="protein sequence ID" value="RNA33411.1"/>
    <property type="molecule type" value="Genomic_DNA"/>
</dbReference>
<sequence>MDKQSNKENLYFNTLSNVPMFEQGHITNRNFYKTTYSDEFQKKNRFVDNPKLFKPLDFSVTQSYDFKTLSEKLEDKNNQEQNSHEISNNRFLNNQFQMANPYKTPMIPSYIKRDNFFQSNSERNVAYLHTHTGGLYPIIPSDEEKQEIKRHQTNSFENFFADKFTESHASFSGKKPLVSSAKIMSHLKEDNMYHTNKGLNIGYLKTSNGSLITYVPYKEDKEKSADYFNLVSSTFDFINNFQIDFLKNA</sequence>
<keyword evidence="2" id="KW-1185">Reference proteome</keyword>
<proteinExistence type="predicted"/>
<evidence type="ECO:0000313" key="1">
    <source>
        <dbReference type="EMBL" id="RNA33411.1"/>
    </source>
</evidence>
<reference evidence="1 2" key="1">
    <citation type="journal article" date="2018" name="Sci. Rep.">
        <title>Genomic signatures of local adaptation to the degree of environmental predictability in rotifers.</title>
        <authorList>
            <person name="Franch-Gras L."/>
            <person name="Hahn C."/>
            <person name="Garcia-Roger E.M."/>
            <person name="Carmona M.J."/>
            <person name="Serra M."/>
            <person name="Gomez A."/>
        </authorList>
    </citation>
    <scope>NUCLEOTIDE SEQUENCE [LARGE SCALE GENOMIC DNA]</scope>
    <source>
        <strain evidence="1">HYR1</strain>
    </source>
</reference>
<dbReference type="AlphaFoldDB" id="A0A3M7SC96"/>
<organism evidence="1 2">
    <name type="scientific">Brachionus plicatilis</name>
    <name type="common">Marine rotifer</name>
    <name type="synonym">Brachionus muelleri</name>
    <dbReference type="NCBI Taxonomy" id="10195"/>
    <lineage>
        <taxon>Eukaryota</taxon>
        <taxon>Metazoa</taxon>
        <taxon>Spiralia</taxon>
        <taxon>Gnathifera</taxon>
        <taxon>Rotifera</taxon>
        <taxon>Eurotatoria</taxon>
        <taxon>Monogononta</taxon>
        <taxon>Pseudotrocha</taxon>
        <taxon>Ploima</taxon>
        <taxon>Brachionidae</taxon>
        <taxon>Brachionus</taxon>
    </lineage>
</organism>
<evidence type="ECO:0000313" key="2">
    <source>
        <dbReference type="Proteomes" id="UP000276133"/>
    </source>
</evidence>